<evidence type="ECO:0000313" key="5">
    <source>
        <dbReference type="EMBL" id="CAB4638435.1"/>
    </source>
</evidence>
<dbReference type="InterPro" id="IPR023393">
    <property type="entry name" value="START-like_dom_sf"/>
</dbReference>
<dbReference type="EMBL" id="CAEZTG010000003">
    <property type="protein sequence ID" value="CAB4553761.1"/>
    <property type="molecule type" value="Genomic_DNA"/>
</dbReference>
<dbReference type="InterPro" id="IPR010419">
    <property type="entry name" value="CO_DH_gsu"/>
</dbReference>
<sequence length="227" mass="23990">MELINTFEVSVPVETAWKVLTDVERIAPCLPGAQLQEIEGDEYRGIVKVKVGPIQAQYKGKATFLERDDVNFKAVLDAAGRDTRGQGNASAIITAQLEAAGESTLVTVTTDLTVTGKVAQFGRGVLADVSAKILTQFVDNLEQTVLVDDSIIAPVAEAPAAAPVASNAPAAVSAEEAPTIRKIDQPEPEAINLLEQAGSPVLKRAVPVLGVAIGALIVYGLIRRRRK</sequence>
<name>A0A6J6BP96_9ZZZZ</name>
<dbReference type="EMBL" id="CAEZSU010000008">
    <property type="protein sequence ID" value="CAB4540209.1"/>
    <property type="molecule type" value="Genomic_DNA"/>
</dbReference>
<dbReference type="PANTHER" id="PTHR38588">
    <property type="entry name" value="BLL0334 PROTEIN"/>
    <property type="match status" value="1"/>
</dbReference>
<organism evidence="2">
    <name type="scientific">freshwater metagenome</name>
    <dbReference type="NCBI Taxonomy" id="449393"/>
    <lineage>
        <taxon>unclassified sequences</taxon>
        <taxon>metagenomes</taxon>
        <taxon>ecological metagenomes</taxon>
    </lineage>
</organism>
<feature type="transmembrane region" description="Helical" evidence="1">
    <location>
        <begin position="205"/>
        <end position="222"/>
    </location>
</feature>
<dbReference type="EMBL" id="CAEZVV010000013">
    <property type="protein sequence ID" value="CAB4638435.1"/>
    <property type="molecule type" value="Genomic_DNA"/>
</dbReference>
<dbReference type="SUPFAM" id="SSF55961">
    <property type="entry name" value="Bet v1-like"/>
    <property type="match status" value="1"/>
</dbReference>
<dbReference type="Gene3D" id="3.30.530.20">
    <property type="match status" value="1"/>
</dbReference>
<keyword evidence="1" id="KW-0472">Membrane</keyword>
<evidence type="ECO:0000313" key="3">
    <source>
        <dbReference type="EMBL" id="CAB4553761.1"/>
    </source>
</evidence>
<proteinExistence type="predicted"/>
<dbReference type="CDD" id="cd07823">
    <property type="entry name" value="SRPBCC_5"/>
    <property type="match status" value="1"/>
</dbReference>
<evidence type="ECO:0000256" key="1">
    <source>
        <dbReference type="SAM" id="Phobius"/>
    </source>
</evidence>
<dbReference type="EMBL" id="CAEZTR010000015">
    <property type="protein sequence ID" value="CAB4568802.1"/>
    <property type="molecule type" value="Genomic_DNA"/>
</dbReference>
<keyword evidence="1" id="KW-0812">Transmembrane</keyword>
<reference evidence="2" key="1">
    <citation type="submission" date="2020-05" db="EMBL/GenBank/DDBJ databases">
        <authorList>
            <person name="Chiriac C."/>
            <person name="Salcher M."/>
            <person name="Ghai R."/>
            <person name="Kavagutti S V."/>
        </authorList>
    </citation>
    <scope>NUCLEOTIDE SEQUENCE</scope>
</reference>
<evidence type="ECO:0000313" key="4">
    <source>
        <dbReference type="EMBL" id="CAB4568802.1"/>
    </source>
</evidence>
<dbReference type="Pfam" id="PF06240">
    <property type="entry name" value="COXG"/>
    <property type="match status" value="1"/>
</dbReference>
<evidence type="ECO:0000313" key="6">
    <source>
        <dbReference type="EMBL" id="CAB4668813.1"/>
    </source>
</evidence>
<protein>
    <submittedName>
        <fullName evidence="2">Unannotated protein</fullName>
    </submittedName>
</protein>
<dbReference type="PANTHER" id="PTHR38588:SF1">
    <property type="entry name" value="BLL0334 PROTEIN"/>
    <property type="match status" value="1"/>
</dbReference>
<dbReference type="EMBL" id="CAEZXE010000010">
    <property type="protein sequence ID" value="CAB4668813.1"/>
    <property type="molecule type" value="Genomic_DNA"/>
</dbReference>
<keyword evidence="1" id="KW-1133">Transmembrane helix</keyword>
<evidence type="ECO:0000313" key="2">
    <source>
        <dbReference type="EMBL" id="CAB4540209.1"/>
    </source>
</evidence>
<gene>
    <name evidence="2" type="ORF">UFOPK1495_00149</name>
    <name evidence="3" type="ORF">UFOPK1603_00073</name>
    <name evidence="4" type="ORF">UFOPK1711_00372</name>
    <name evidence="5" type="ORF">UFOPK2143_00409</name>
    <name evidence="6" type="ORF">UFOPK2350_00220</name>
</gene>
<accession>A0A6J6BP96</accession>
<dbReference type="AlphaFoldDB" id="A0A6J6BP96"/>